<dbReference type="GeneID" id="111451064"/>
<comment type="subcellular location">
    <subcellularLocation>
        <location evidence="1">Membrane</location>
        <topology evidence="1">Multi-pass membrane protein</topology>
    </subcellularLocation>
</comment>
<dbReference type="GO" id="GO:0007165">
    <property type="term" value="P:signal transduction"/>
    <property type="evidence" value="ECO:0007669"/>
    <property type="project" value="UniProtKB-ARBA"/>
</dbReference>
<dbReference type="GO" id="GO:0009611">
    <property type="term" value="P:response to wounding"/>
    <property type="evidence" value="ECO:0007669"/>
    <property type="project" value="UniProtKB-ARBA"/>
</dbReference>
<dbReference type="FunFam" id="3.40.50.2300:FF:000081">
    <property type="entry name" value="Glutamate receptor"/>
    <property type="match status" value="1"/>
</dbReference>
<dbReference type="PIRSF" id="PIRSF037090">
    <property type="entry name" value="Iontro_Glu-like_rcpt_pln"/>
    <property type="match status" value="1"/>
</dbReference>
<keyword evidence="14" id="KW-1015">Disulfide bond</keyword>
<evidence type="ECO:0000256" key="8">
    <source>
        <dbReference type="ARBA" id="ARBA00023136"/>
    </source>
</evidence>
<proteinExistence type="inferred from homology"/>
<feature type="transmembrane region" description="Helical" evidence="16">
    <location>
        <begin position="618"/>
        <end position="637"/>
    </location>
</feature>
<dbReference type="Gene3D" id="3.40.50.2300">
    <property type="match status" value="2"/>
</dbReference>
<evidence type="ECO:0000256" key="9">
    <source>
        <dbReference type="ARBA" id="ARBA00023170"/>
    </source>
</evidence>
<evidence type="ECO:0000256" key="4">
    <source>
        <dbReference type="ARBA" id="ARBA00022692"/>
    </source>
</evidence>
<keyword evidence="6 16" id="KW-1133">Transmembrane helix</keyword>
<dbReference type="CDD" id="cd19990">
    <property type="entry name" value="PBP1_GABAb_receptor_plant"/>
    <property type="match status" value="1"/>
</dbReference>
<feature type="transmembrane region" description="Helical" evidence="16">
    <location>
        <begin position="829"/>
        <end position="848"/>
    </location>
</feature>
<dbReference type="InterPro" id="IPR044440">
    <property type="entry name" value="GABAb_receptor_plant_PBP1"/>
</dbReference>
<dbReference type="SMR" id="A0A6J1G5E1"/>
<dbReference type="GO" id="GO:1901701">
    <property type="term" value="P:cellular response to oxygen-containing compound"/>
    <property type="evidence" value="ECO:0007669"/>
    <property type="project" value="UniProtKB-ARBA"/>
</dbReference>
<keyword evidence="9 13" id="KW-0675">Receptor</keyword>
<keyword evidence="5" id="KW-0732">Signal</keyword>
<dbReference type="InterPro" id="IPR019594">
    <property type="entry name" value="Glu/Gly-bd"/>
</dbReference>
<evidence type="ECO:0000313" key="19">
    <source>
        <dbReference type="RefSeq" id="XP_022947086.1"/>
    </source>
</evidence>
<dbReference type="KEGG" id="cmos:111451064"/>
<dbReference type="GO" id="GO:0015276">
    <property type="term" value="F:ligand-gated monoatomic ion channel activity"/>
    <property type="evidence" value="ECO:0007669"/>
    <property type="project" value="InterPro"/>
</dbReference>
<name>A0A6J1G5E1_CUCMO</name>
<dbReference type="Proteomes" id="UP000504609">
    <property type="component" value="Unplaced"/>
</dbReference>
<dbReference type="Pfam" id="PF01094">
    <property type="entry name" value="ANF_receptor"/>
    <property type="match status" value="1"/>
</dbReference>
<feature type="transmembrane region" description="Helical" evidence="16">
    <location>
        <begin position="649"/>
        <end position="672"/>
    </location>
</feature>
<evidence type="ECO:0000256" key="12">
    <source>
        <dbReference type="ARBA" id="ARBA00023303"/>
    </source>
</evidence>
<comment type="function">
    <text evidence="13">Glutamate-gated receptor that probably acts as non-selective cation channel.</text>
</comment>
<evidence type="ECO:0000256" key="11">
    <source>
        <dbReference type="ARBA" id="ARBA00023286"/>
    </source>
</evidence>
<keyword evidence="8 13" id="KW-0472">Membrane</keyword>
<evidence type="ECO:0000256" key="16">
    <source>
        <dbReference type="SAM" id="Phobius"/>
    </source>
</evidence>
<dbReference type="PRINTS" id="PR01176">
    <property type="entry name" value="GABABRECEPTR"/>
</dbReference>
<evidence type="ECO:0000256" key="14">
    <source>
        <dbReference type="PIRSR" id="PIRSR037090-50"/>
    </source>
</evidence>
<dbReference type="InterPro" id="IPR017103">
    <property type="entry name" value="Iontropic_Glu_rcpt_pln"/>
</dbReference>
<protein>
    <recommendedName>
        <fullName evidence="13">Glutamate receptor</fullName>
    </recommendedName>
</protein>
<dbReference type="GO" id="GO:0016020">
    <property type="term" value="C:membrane"/>
    <property type="evidence" value="ECO:0007669"/>
    <property type="project" value="UniProtKB-SubCell"/>
</dbReference>
<evidence type="ECO:0000256" key="15">
    <source>
        <dbReference type="SAM" id="MobiDB-lite"/>
    </source>
</evidence>
<dbReference type="InterPro" id="IPR001828">
    <property type="entry name" value="ANF_lig-bd_rcpt"/>
</dbReference>
<evidence type="ECO:0000256" key="10">
    <source>
        <dbReference type="ARBA" id="ARBA00023180"/>
    </source>
</evidence>
<dbReference type="CDD" id="cd13686">
    <property type="entry name" value="GluR_Plant"/>
    <property type="match status" value="1"/>
</dbReference>
<dbReference type="InterPro" id="IPR015683">
    <property type="entry name" value="Ionotropic_Glu_rcpt"/>
</dbReference>
<dbReference type="AlphaFoldDB" id="A0A6J1G5E1"/>
<keyword evidence="4 16" id="KW-0812">Transmembrane</keyword>
<sequence>MFVFWVWRIVIKARVVVFALFFGVWMPLGVIGASRNTSVVNVGVLFTHDSVIGRSAQPAILAAMDDVNADNSVLPGTKLNLILHDTNCSGFLGTVEALRLMEDEVVAAIGPQSSNIAHFISHIINELHIPLLSFGATDPTLTTPYYPYFVRTTQNDYFQMNAIADFIDHFGWREVIAIFVDDDNARNGISALNDALAKKRVRISYKATFSPGSPTSVINDLLVSVNLMESRVYIVHVNPDTGLSIFSIAKKLEMMNSDYVWIATDWLPSILDSFETNNPDVMNHLQGIVALRHHTPDSNLKKNFASKWNTTSFNSYALYAYDSVWLAARALHTFFQEGGNVSFSNDPKLHEINGSKLQLTSLRVFNGGEQLLETIKRTKFRGVSGLVQFGDDRNLIHPAYDIMNIGGTGMRRIGYWTNYSGLSTMTPESSYSKPLNATPNGHLYTVIWPGEATAVPRGWVFPHNGKPLQIVVPNRVSYKAFVTKDKSPLGVKGYCIDVFEAAINLLPYPVPHAYILKGDDSLDYNNLVYDVSQKRYDAAVGDIMIVTNRTKYVDFTQPFMESGLVVVTVVKEKKSSPWAFLSPFTVPMWAVTAILFVFVGAVVWILEHRSNEEFRGSPRQQIITVFWFSFSTMFFSHKENTVSTLGRSVLIIWLFVVLIINSSYTAGLTSILTVQQLTSKVEGIDSLISSTDAVGIQEGSFSLNYLIHELNIAASRIVKLKSQEEYMDALRRGPANGGVAAIVDELPYVELFLSGTNCVFRTVGQEFTKSGWGFVFPRDSPLAVDLSTAILQLSENGDLQKIHDKWLSRTECSMNLNQVDANQLSLSNFWGLFLICSITCIVALLIFFSRVAFQYQRATPEAQPEVEETQPDRTGRFGRTTSFIQFLDKKEVKKAKRKFIDINRAGQSSEGHSDELKKAEGKFIDINPAGQSSEGHPDELKKTKGKSIDINPASQSSECHPDELKKAKGKSIDINPAG</sequence>
<feature type="disulfide bond" evidence="14">
    <location>
        <begin position="758"/>
        <end position="812"/>
    </location>
</feature>
<feature type="transmembrane region" description="Helical" evidence="16">
    <location>
        <begin position="6"/>
        <end position="28"/>
    </location>
</feature>
<dbReference type="SMART" id="SM00079">
    <property type="entry name" value="PBPe"/>
    <property type="match status" value="1"/>
</dbReference>
<dbReference type="Pfam" id="PF00060">
    <property type="entry name" value="Lig_chan"/>
    <property type="match status" value="1"/>
</dbReference>
<evidence type="ECO:0000256" key="2">
    <source>
        <dbReference type="ARBA" id="ARBA00008685"/>
    </source>
</evidence>
<dbReference type="Pfam" id="PF10613">
    <property type="entry name" value="Lig_chan-Glu_bd"/>
    <property type="match status" value="1"/>
</dbReference>
<dbReference type="FunFam" id="1.10.287.70:FF:000037">
    <property type="entry name" value="Glutamate receptor"/>
    <property type="match status" value="1"/>
</dbReference>
<gene>
    <name evidence="19" type="primary">LOC111451064</name>
</gene>
<feature type="region of interest" description="Disordered" evidence="15">
    <location>
        <begin position="904"/>
        <end position="978"/>
    </location>
</feature>
<dbReference type="FunFam" id="3.40.190.10:FF:000054">
    <property type="entry name" value="Glutamate receptor"/>
    <property type="match status" value="1"/>
</dbReference>
<dbReference type="FunFam" id="3.40.190.10:FF:000175">
    <property type="entry name" value="Glutamate receptor"/>
    <property type="match status" value="1"/>
</dbReference>
<keyword evidence="18" id="KW-1185">Reference proteome</keyword>
<keyword evidence="10" id="KW-0325">Glycoprotein</keyword>
<evidence type="ECO:0000256" key="5">
    <source>
        <dbReference type="ARBA" id="ARBA00022729"/>
    </source>
</evidence>
<feature type="domain" description="Ionotropic glutamate receptor C-terminal" evidence="17">
    <location>
        <begin position="469"/>
        <end position="809"/>
    </location>
</feature>
<feature type="compositionally biased region" description="Basic and acidic residues" evidence="15">
    <location>
        <begin position="911"/>
        <end position="923"/>
    </location>
</feature>
<dbReference type="InterPro" id="IPR001320">
    <property type="entry name" value="Iontro_rcpt_C"/>
</dbReference>
<accession>A0A6J1G5E1</accession>
<dbReference type="RefSeq" id="XP_022947086.1">
    <property type="nucleotide sequence ID" value="XM_023091318.1"/>
</dbReference>
<feature type="transmembrane region" description="Helical" evidence="16">
    <location>
        <begin position="580"/>
        <end position="606"/>
    </location>
</feature>
<keyword evidence="7 13" id="KW-0406">Ion transport</keyword>
<evidence type="ECO:0000256" key="3">
    <source>
        <dbReference type="ARBA" id="ARBA00022448"/>
    </source>
</evidence>
<evidence type="ECO:0000313" key="18">
    <source>
        <dbReference type="Proteomes" id="UP000504609"/>
    </source>
</evidence>
<reference evidence="19" key="1">
    <citation type="submission" date="2025-08" db="UniProtKB">
        <authorList>
            <consortium name="RefSeq"/>
        </authorList>
    </citation>
    <scope>IDENTIFICATION</scope>
    <source>
        <tissue evidence="19">Young leaves</tissue>
    </source>
</reference>
<evidence type="ECO:0000256" key="6">
    <source>
        <dbReference type="ARBA" id="ARBA00022989"/>
    </source>
</evidence>
<dbReference type="InterPro" id="IPR028082">
    <property type="entry name" value="Peripla_BP_I"/>
</dbReference>
<keyword evidence="3 13" id="KW-0813">Transport</keyword>
<evidence type="ECO:0000259" key="17">
    <source>
        <dbReference type="SMART" id="SM00079"/>
    </source>
</evidence>
<evidence type="ECO:0000256" key="7">
    <source>
        <dbReference type="ARBA" id="ARBA00023065"/>
    </source>
</evidence>
<dbReference type="SUPFAM" id="SSF53850">
    <property type="entry name" value="Periplasmic binding protein-like II"/>
    <property type="match status" value="1"/>
</dbReference>
<organism evidence="18 19">
    <name type="scientific">Cucurbita moschata</name>
    <name type="common">Winter crookneck squash</name>
    <name type="synonym">Cucurbita pepo var. moschata</name>
    <dbReference type="NCBI Taxonomy" id="3662"/>
    <lineage>
        <taxon>Eukaryota</taxon>
        <taxon>Viridiplantae</taxon>
        <taxon>Streptophyta</taxon>
        <taxon>Embryophyta</taxon>
        <taxon>Tracheophyta</taxon>
        <taxon>Spermatophyta</taxon>
        <taxon>Magnoliopsida</taxon>
        <taxon>eudicotyledons</taxon>
        <taxon>Gunneridae</taxon>
        <taxon>Pentapetalae</taxon>
        <taxon>rosids</taxon>
        <taxon>fabids</taxon>
        <taxon>Cucurbitales</taxon>
        <taxon>Cucurbitaceae</taxon>
        <taxon>Cucurbiteae</taxon>
        <taxon>Cucurbita</taxon>
    </lineage>
</organism>
<comment type="similarity">
    <text evidence="2 13">Belongs to the glutamate-gated ion channel (TC 1.A.10.1) family.</text>
</comment>
<evidence type="ECO:0000256" key="1">
    <source>
        <dbReference type="ARBA" id="ARBA00004141"/>
    </source>
</evidence>
<dbReference type="Gene3D" id="3.40.190.10">
    <property type="entry name" value="Periplasmic binding protein-like II"/>
    <property type="match status" value="2"/>
</dbReference>
<evidence type="ECO:0000256" key="13">
    <source>
        <dbReference type="PIRNR" id="PIRNR037090"/>
    </source>
</evidence>
<dbReference type="SUPFAM" id="SSF53822">
    <property type="entry name" value="Periplasmic binding protein-like I"/>
    <property type="match status" value="1"/>
</dbReference>
<dbReference type="PANTHER" id="PTHR18966">
    <property type="entry name" value="IONOTROPIC GLUTAMATE RECEPTOR"/>
    <property type="match status" value="1"/>
</dbReference>
<keyword evidence="11 13" id="KW-1071">Ligand-gated ion channel</keyword>
<dbReference type="Gene3D" id="1.10.287.70">
    <property type="match status" value="1"/>
</dbReference>
<keyword evidence="12 13" id="KW-0407">Ion channel</keyword>